<keyword evidence="5" id="KW-0804">Transcription</keyword>
<evidence type="ECO:0000256" key="4">
    <source>
        <dbReference type="ARBA" id="ARBA00023015"/>
    </source>
</evidence>
<accession>A0A0C9ZLG2</accession>
<evidence type="ECO:0000256" key="1">
    <source>
        <dbReference type="ARBA" id="ARBA00004123"/>
    </source>
</evidence>
<dbReference type="SMART" id="SM00761">
    <property type="entry name" value="HDAC_interact"/>
    <property type="match status" value="1"/>
</dbReference>
<dbReference type="Pfam" id="PF16879">
    <property type="entry name" value="Sin3a_C"/>
    <property type="match status" value="1"/>
</dbReference>
<keyword evidence="6 7" id="KW-0539">Nucleus</keyword>
<evidence type="ECO:0000256" key="3">
    <source>
        <dbReference type="ARBA" id="ARBA00022737"/>
    </source>
</evidence>
<dbReference type="FunFam" id="1.20.1160.11:FF:000003">
    <property type="entry name" value="Paired amphipathic helix SIN3-like protein"/>
    <property type="match status" value="1"/>
</dbReference>
<keyword evidence="3" id="KW-0677">Repeat</keyword>
<dbReference type="InterPro" id="IPR036600">
    <property type="entry name" value="PAH_sf"/>
</dbReference>
<name>A0A0C9ZLG2_9AGAM</name>
<dbReference type="PANTHER" id="PTHR12346">
    <property type="entry name" value="SIN3B-RELATED"/>
    <property type="match status" value="1"/>
</dbReference>
<dbReference type="InterPro" id="IPR031693">
    <property type="entry name" value="Sin3_C"/>
</dbReference>
<organism evidence="10 11">
    <name type="scientific">Pisolithus microcarpus 441</name>
    <dbReference type="NCBI Taxonomy" id="765257"/>
    <lineage>
        <taxon>Eukaryota</taxon>
        <taxon>Fungi</taxon>
        <taxon>Dikarya</taxon>
        <taxon>Basidiomycota</taxon>
        <taxon>Agaricomycotina</taxon>
        <taxon>Agaricomycetes</taxon>
        <taxon>Agaricomycetidae</taxon>
        <taxon>Boletales</taxon>
        <taxon>Sclerodermatineae</taxon>
        <taxon>Pisolithaceae</taxon>
        <taxon>Pisolithus</taxon>
    </lineage>
</organism>
<keyword evidence="11" id="KW-1185">Reference proteome</keyword>
<reference evidence="10 11" key="1">
    <citation type="submission" date="2014-04" db="EMBL/GenBank/DDBJ databases">
        <authorList>
            <consortium name="DOE Joint Genome Institute"/>
            <person name="Kuo A."/>
            <person name="Kohler A."/>
            <person name="Costa M.D."/>
            <person name="Nagy L.G."/>
            <person name="Floudas D."/>
            <person name="Copeland A."/>
            <person name="Barry K.W."/>
            <person name="Cichocki N."/>
            <person name="Veneault-Fourrey C."/>
            <person name="LaButti K."/>
            <person name="Lindquist E.A."/>
            <person name="Lipzen A."/>
            <person name="Lundell T."/>
            <person name="Morin E."/>
            <person name="Murat C."/>
            <person name="Sun H."/>
            <person name="Tunlid A."/>
            <person name="Henrissat B."/>
            <person name="Grigoriev I.V."/>
            <person name="Hibbett D.S."/>
            <person name="Martin F."/>
            <person name="Nordberg H.P."/>
            <person name="Cantor M.N."/>
            <person name="Hua S.X."/>
        </authorList>
    </citation>
    <scope>NUCLEOTIDE SEQUENCE [LARGE SCALE GENOMIC DNA]</scope>
    <source>
        <strain evidence="10 11">441</strain>
    </source>
</reference>
<evidence type="ECO:0000313" key="11">
    <source>
        <dbReference type="Proteomes" id="UP000054018"/>
    </source>
</evidence>
<dbReference type="SUPFAM" id="SSF47762">
    <property type="entry name" value="PAH2 domain"/>
    <property type="match status" value="3"/>
</dbReference>
<dbReference type="OrthoDB" id="10265969at2759"/>
<feature type="compositionally biased region" description="Polar residues" evidence="8">
    <location>
        <begin position="841"/>
        <end position="853"/>
    </location>
</feature>
<feature type="compositionally biased region" description="Polar residues" evidence="8">
    <location>
        <begin position="349"/>
        <end position="362"/>
    </location>
</feature>
<feature type="region of interest" description="Disordered" evidence="8">
    <location>
        <begin position="1160"/>
        <end position="1192"/>
    </location>
</feature>
<dbReference type="GO" id="GO:0003714">
    <property type="term" value="F:transcription corepressor activity"/>
    <property type="evidence" value="ECO:0007669"/>
    <property type="project" value="InterPro"/>
</dbReference>
<sequence>MPARTSKPSTPRPRTAGDPSEPYHPQKSADPNRPLNVTDALTYLDAVKIQFHDRPDVYNNFLDIMKDFKSEVIDTPGVIERVSMLFHGSPPLIQGFNTFLPPGYRIEISSDPSDPNMIIVTTPMGTTTQTTSEPARSRAGILKSSLPAVSGPPYPQLSRSVTPYQLAHLQQPMDSLTTGLPPPSTTAAASFLGNLNNKLENRPPGEFNHAIQYLNKIKARFADDPDIYKQFLEILQTYQKEQRQLQDSQVYLQVQILFKEAPDLLAEFKDFLPEAQITVPAPSNVSSDKDKPSRKPPAASIPPAKKRRKAQDKDTTPVPSSKSTTNRTKKVKHTHRPGEPESPHFTPYGLSTASPPHPTQSATLIHSHAMPQAAFAHLSMIPGVQPIMPGAHSSVVSPPDELLFFERAKRTLESKDTYEEFLKLLNLYSKDIIDTKMLVDLAQAFLGDGELLSQFKEVTGYDERQDNVEYGPPGSIRTGPPEPVSAQPAGEGEGPSYRRLPDSEVRLACSGRDQLCRSVLNDVWVSHPTWASEEAGFISHKKNAFEEQLHKSEEERHEYHVQLEALARTIALFEPLNARIEEMTNEERAAFRLKADFGGPSKSIYHRILKKVYGREAGTEIIQALQDCPSFAVPVVLARLKGKDEEWRRAQREWNKTWREVDAKNFYKSLDHQGIVFKTNDKRCITAKYFYGNIESIKVEQMRKRERERQRPSFAVGSLGHQLEFDLSQTSVLQDMLRLVYSFLDHSHAQYSAQERRSIASFLRSFVPLLCTFPIADFDSVCGLADGLRGDDTEHEVLHAQRSGSRSAGGGAPQNSPVAAGDLRRQLLRAAQERALRTEGCSGTRSNPTSPNSVHEPGDIDNKSVLFEDGLQHVWIRISQTSTRVGPNPWTRKPFFCNTTFYTMLCLLQLMYSRIVTCKEAARQTAKMLNPTDCNPIAVDLGLDDPTGPAAVLAQATEALGDQRPSKTADVFYLYFLDACEKLFDNELEPGLFEEHMRWFFGNKAFYLFTLDKLIAAFVKQVQSVVSDSKCQELWALLRDVRRVDVPTNQDMIRYRRESEKHVGSDEHLYRVEWDGHSKKMYIELLDADDPSVGGNQTAVGRWQEYVDSYVLWQPTEWVPSQKRERSGCAVFLRKHATTDEMPRVRPGWDTMRIRIKSDILGQEEDDSDNEDGAYVQRGRRSGRPTGSIPFAGSSSWAKPALGSSFFAPRSETVLACSRVQTVHRCSCDDGQAKTCQQASQHKQLQRPGRRKRLPLSP</sequence>
<dbReference type="FunFam" id="1.20.1160.11:FF:000002">
    <property type="entry name" value="Paired amphipathic helix protein SIN3"/>
    <property type="match status" value="1"/>
</dbReference>
<evidence type="ECO:0000256" key="5">
    <source>
        <dbReference type="ARBA" id="ARBA00023163"/>
    </source>
</evidence>
<proteinExistence type="predicted"/>
<feature type="region of interest" description="Disordered" evidence="8">
    <location>
        <begin position="280"/>
        <end position="362"/>
    </location>
</feature>
<dbReference type="PANTHER" id="PTHR12346:SF0">
    <property type="entry name" value="SIN3A, ISOFORM G"/>
    <property type="match status" value="1"/>
</dbReference>
<feature type="compositionally biased region" description="Acidic residues" evidence="8">
    <location>
        <begin position="1162"/>
        <end position="1172"/>
    </location>
</feature>
<reference evidence="11" key="2">
    <citation type="submission" date="2015-01" db="EMBL/GenBank/DDBJ databases">
        <title>Evolutionary Origins and Diversification of the Mycorrhizal Mutualists.</title>
        <authorList>
            <consortium name="DOE Joint Genome Institute"/>
            <consortium name="Mycorrhizal Genomics Consortium"/>
            <person name="Kohler A."/>
            <person name="Kuo A."/>
            <person name="Nagy L.G."/>
            <person name="Floudas D."/>
            <person name="Copeland A."/>
            <person name="Barry K.W."/>
            <person name="Cichocki N."/>
            <person name="Veneault-Fourrey C."/>
            <person name="LaButti K."/>
            <person name="Lindquist E.A."/>
            <person name="Lipzen A."/>
            <person name="Lundell T."/>
            <person name="Morin E."/>
            <person name="Murat C."/>
            <person name="Riley R."/>
            <person name="Ohm R."/>
            <person name="Sun H."/>
            <person name="Tunlid A."/>
            <person name="Henrissat B."/>
            <person name="Grigoriev I.V."/>
            <person name="Hibbett D.S."/>
            <person name="Martin F."/>
        </authorList>
    </citation>
    <scope>NUCLEOTIDE SEQUENCE [LARGE SCALE GENOMIC DNA]</scope>
    <source>
        <strain evidence="11">441</strain>
    </source>
</reference>
<dbReference type="InterPro" id="IPR039774">
    <property type="entry name" value="Sin3-like"/>
</dbReference>
<protein>
    <submittedName>
        <fullName evidence="10">Unplaced genomic scaffold scaffold_3, whole genome shotgun sequence</fullName>
    </submittedName>
</protein>
<evidence type="ECO:0000256" key="2">
    <source>
        <dbReference type="ARBA" id="ARBA00022491"/>
    </source>
</evidence>
<evidence type="ECO:0000256" key="7">
    <source>
        <dbReference type="PROSITE-ProRule" id="PRU00810"/>
    </source>
</evidence>
<feature type="region of interest" description="Disordered" evidence="8">
    <location>
        <begin position="798"/>
        <end position="818"/>
    </location>
</feature>
<feature type="region of interest" description="Disordered" evidence="8">
    <location>
        <begin position="1231"/>
        <end position="1258"/>
    </location>
</feature>
<comment type="subcellular location">
    <subcellularLocation>
        <location evidence="1 7">Nucleus</location>
    </subcellularLocation>
</comment>
<dbReference type="GO" id="GO:0000122">
    <property type="term" value="P:negative regulation of transcription by RNA polymerase II"/>
    <property type="evidence" value="ECO:0007669"/>
    <property type="project" value="TreeGrafter"/>
</dbReference>
<evidence type="ECO:0000256" key="6">
    <source>
        <dbReference type="ARBA" id="ARBA00023242"/>
    </source>
</evidence>
<feature type="region of interest" description="Disordered" evidence="8">
    <location>
        <begin position="836"/>
        <end position="861"/>
    </location>
</feature>
<evidence type="ECO:0000256" key="8">
    <source>
        <dbReference type="SAM" id="MobiDB-lite"/>
    </source>
</evidence>
<dbReference type="GO" id="GO:0010628">
    <property type="term" value="P:positive regulation of gene expression"/>
    <property type="evidence" value="ECO:0007669"/>
    <property type="project" value="UniProtKB-ARBA"/>
</dbReference>
<feature type="region of interest" description="Disordered" evidence="8">
    <location>
        <begin position="1"/>
        <end position="35"/>
    </location>
</feature>
<dbReference type="HOGENOM" id="CLU_001360_2_2_1"/>
<keyword evidence="4" id="KW-0805">Transcription regulation</keyword>
<dbReference type="AlphaFoldDB" id="A0A0C9ZLG2"/>
<dbReference type="EMBL" id="KN833687">
    <property type="protein sequence ID" value="KIK30281.1"/>
    <property type="molecule type" value="Genomic_DNA"/>
</dbReference>
<dbReference type="Pfam" id="PF02671">
    <property type="entry name" value="PAH"/>
    <property type="match status" value="3"/>
</dbReference>
<dbReference type="FunFam" id="1.20.1160.11:FF:000001">
    <property type="entry name" value="Paired amphipathic helix protein Sin3"/>
    <property type="match status" value="1"/>
</dbReference>
<keyword evidence="2" id="KW-0678">Repressor</keyword>
<feature type="region of interest" description="Disordered" evidence="8">
    <location>
        <begin position="463"/>
        <end position="499"/>
    </location>
</feature>
<feature type="compositionally biased region" description="Polar residues" evidence="8">
    <location>
        <begin position="317"/>
        <end position="326"/>
    </location>
</feature>
<dbReference type="STRING" id="765257.A0A0C9ZLG2"/>
<gene>
    <name evidence="10" type="ORF">PISMIDRAFT_26748</name>
</gene>
<dbReference type="PROSITE" id="PS51477">
    <property type="entry name" value="PAH"/>
    <property type="match status" value="2"/>
</dbReference>
<dbReference type="GO" id="GO:0033698">
    <property type="term" value="C:Rpd3L complex"/>
    <property type="evidence" value="ECO:0007669"/>
    <property type="project" value="UniProtKB-ARBA"/>
</dbReference>
<dbReference type="Pfam" id="PF08295">
    <property type="entry name" value="Sin3_corepress"/>
    <property type="match status" value="1"/>
</dbReference>
<feature type="domain" description="Histone deacetylase interacting" evidence="9">
    <location>
        <begin position="489"/>
        <end position="590"/>
    </location>
</feature>
<feature type="compositionally biased region" description="Basic residues" evidence="8">
    <location>
        <begin position="1244"/>
        <end position="1258"/>
    </location>
</feature>
<dbReference type="InterPro" id="IPR013194">
    <property type="entry name" value="HDAC_interact_dom"/>
</dbReference>
<feature type="compositionally biased region" description="Polar residues" evidence="8">
    <location>
        <begin position="1234"/>
        <end position="1243"/>
    </location>
</feature>
<dbReference type="Gene3D" id="1.20.1160.11">
    <property type="entry name" value="Paired amphipathic helix"/>
    <property type="match status" value="3"/>
</dbReference>
<evidence type="ECO:0000259" key="9">
    <source>
        <dbReference type="SMART" id="SM00761"/>
    </source>
</evidence>
<dbReference type="InterPro" id="IPR003822">
    <property type="entry name" value="PAH"/>
</dbReference>
<dbReference type="Proteomes" id="UP000054018">
    <property type="component" value="Unassembled WGS sequence"/>
</dbReference>
<evidence type="ECO:0000313" key="10">
    <source>
        <dbReference type="EMBL" id="KIK30281.1"/>
    </source>
</evidence>